<sequence>MYCACLFFINKNAIFGGPDVSHSTTTVLSGERTCSLRVSRRGRTRLCCNYSPKTRWPWRSCTTRANTNCIIERLLRNINDRFLLDSNSPEPYIAPSTVAYTVALHTIAQTKRRERLVRCDAIALFQFILALAYWHATCTFMCFILHSSCPASLTLKTTMCDWTSQAWDAVTPETIRNCWKHSVGELLNQWEEKILMEDPTDEDYCCVDTNSENEIRSELSSAEGTTKMQLVPRKRLIISLPSSCSNGQRSDCTIGLVHSGL</sequence>
<keyword evidence="2" id="KW-1185">Reference proteome</keyword>
<dbReference type="AlphaFoldDB" id="A0A8J5ME27"/>
<accession>A0A8J5ME27</accession>
<protein>
    <submittedName>
        <fullName evidence="1">Uncharacterized protein</fullName>
    </submittedName>
</protein>
<evidence type="ECO:0000313" key="2">
    <source>
        <dbReference type="Proteomes" id="UP000709295"/>
    </source>
</evidence>
<reference evidence="1" key="1">
    <citation type="submission" date="2021-01" db="EMBL/GenBank/DDBJ databases">
        <title>Phytophthora aleatoria, a newly-described species from Pinus radiata is distinct from Phytophthora cactorum isolates based on comparative genomics.</title>
        <authorList>
            <person name="Mcdougal R."/>
            <person name="Panda P."/>
            <person name="Williams N."/>
            <person name="Studholme D.J."/>
        </authorList>
    </citation>
    <scope>NUCLEOTIDE SEQUENCE</scope>
    <source>
        <strain evidence="1">NZFS 4037</strain>
    </source>
</reference>
<comment type="caution">
    <text evidence="1">The sequence shown here is derived from an EMBL/GenBank/DDBJ whole genome shotgun (WGS) entry which is preliminary data.</text>
</comment>
<organism evidence="1 2">
    <name type="scientific">Phytophthora aleatoria</name>
    <dbReference type="NCBI Taxonomy" id="2496075"/>
    <lineage>
        <taxon>Eukaryota</taxon>
        <taxon>Sar</taxon>
        <taxon>Stramenopiles</taxon>
        <taxon>Oomycota</taxon>
        <taxon>Peronosporomycetes</taxon>
        <taxon>Peronosporales</taxon>
        <taxon>Peronosporaceae</taxon>
        <taxon>Phytophthora</taxon>
    </lineage>
</organism>
<gene>
    <name evidence="1" type="ORF">JG688_00014251</name>
</gene>
<evidence type="ECO:0000313" key="1">
    <source>
        <dbReference type="EMBL" id="KAG6950232.1"/>
    </source>
</evidence>
<dbReference type="Proteomes" id="UP000709295">
    <property type="component" value="Unassembled WGS sequence"/>
</dbReference>
<dbReference type="EMBL" id="JAENGY010001328">
    <property type="protein sequence ID" value="KAG6950232.1"/>
    <property type="molecule type" value="Genomic_DNA"/>
</dbReference>
<name>A0A8J5ME27_9STRA</name>
<proteinExistence type="predicted"/>